<keyword evidence="2" id="KW-0614">Plasmid</keyword>
<accession>Q07GR0</accession>
<evidence type="ECO:0000313" key="3">
    <source>
        <dbReference type="Proteomes" id="UP000007029"/>
    </source>
</evidence>
<dbReference type="KEGG" id="rde:RD1_A0038"/>
<proteinExistence type="predicted"/>
<dbReference type="Proteomes" id="UP000007029">
    <property type="component" value="Plasmid pTB1"/>
</dbReference>
<keyword evidence="3" id="KW-1185">Reference proteome</keyword>
<keyword evidence="1" id="KW-0472">Membrane</keyword>
<feature type="transmembrane region" description="Helical" evidence="1">
    <location>
        <begin position="33"/>
        <end position="51"/>
    </location>
</feature>
<name>Q07GR0_ROSDO</name>
<keyword evidence="1" id="KW-1133">Transmembrane helix</keyword>
<evidence type="ECO:0000313" key="2">
    <source>
        <dbReference type="EMBL" id="ABI93339.1"/>
    </source>
</evidence>
<dbReference type="AlphaFoldDB" id="Q07GR0"/>
<gene>
    <name evidence="2" type="ordered locus">RD1_A0038</name>
</gene>
<dbReference type="HOGENOM" id="CLU_119014_0_0_5"/>
<sequence>MTWLTLASAGGLALLLSFSTGMAHPNHTLLMLLPAYFAFLLGMAAAGLSFATKLREELAQSSHSASAFNREEYRTAAGALPTVIASPPRLADEANQDKDAIVAKCNAAHDLAEEAWKSRVRWLWLTRILLATSVSAFIFGVAWPGLFVFFGGDLVGGS</sequence>
<keyword evidence="1" id="KW-0812">Transmembrane</keyword>
<geneLocation type="plasmid" evidence="2 3">
    <name>pTB1</name>
</geneLocation>
<evidence type="ECO:0000256" key="1">
    <source>
        <dbReference type="SAM" id="Phobius"/>
    </source>
</evidence>
<reference evidence="2 3" key="1">
    <citation type="journal article" date="2007" name="J. Bacteriol.">
        <title>The complete genome sequence of Roseobacter denitrificans reveals a mixotrophic rather than photosynthetic metabolism.</title>
        <authorList>
            <person name="Swingley W.D."/>
            <person name="Sadekar S."/>
            <person name="Mastrian S.D."/>
            <person name="Matthies H.J."/>
            <person name="Hao J."/>
            <person name="Ramos H."/>
            <person name="Acharya C.R."/>
            <person name="Conrad A.L."/>
            <person name="Taylor H.L."/>
            <person name="Dejesa L.C."/>
            <person name="Shah M.K."/>
            <person name="O'huallachain M.E."/>
            <person name="Lince M.T."/>
            <person name="Blankenship R.E."/>
            <person name="Beatty J.T."/>
            <person name="Touchman J.W."/>
        </authorList>
    </citation>
    <scope>NUCLEOTIDE SEQUENCE [LARGE SCALE GENOMIC DNA]</scope>
    <source>
        <strain evidence="3">ATCC 33942 / OCh 114</strain>
        <plasmid evidence="2 3">pTB1</plasmid>
    </source>
</reference>
<protein>
    <submittedName>
        <fullName evidence="2">Uncharacterized protein</fullName>
    </submittedName>
</protein>
<feature type="transmembrane region" description="Helical" evidence="1">
    <location>
        <begin position="128"/>
        <end position="150"/>
    </location>
</feature>
<dbReference type="EMBL" id="CP000464">
    <property type="protein sequence ID" value="ABI93339.1"/>
    <property type="molecule type" value="Genomic_DNA"/>
</dbReference>
<organism evidence="2 3">
    <name type="scientific">Roseobacter denitrificans (strain ATCC 33942 / OCh 114)</name>
    <name type="common">Erythrobacter sp. (strain OCh 114)</name>
    <name type="synonym">Roseobacter denitrificans</name>
    <dbReference type="NCBI Taxonomy" id="375451"/>
    <lineage>
        <taxon>Bacteria</taxon>
        <taxon>Pseudomonadati</taxon>
        <taxon>Pseudomonadota</taxon>
        <taxon>Alphaproteobacteria</taxon>
        <taxon>Rhodobacterales</taxon>
        <taxon>Roseobacteraceae</taxon>
        <taxon>Roseobacter</taxon>
    </lineage>
</organism>